<accession>L7FAJ6</accession>
<feature type="region of interest" description="Disordered" evidence="1">
    <location>
        <begin position="1"/>
        <end position="44"/>
    </location>
</feature>
<feature type="compositionally biased region" description="Basic and acidic residues" evidence="1">
    <location>
        <begin position="9"/>
        <end position="18"/>
    </location>
</feature>
<organism evidence="2 3">
    <name type="scientific">Streptomyces turgidiscabies (strain Car8)</name>
    <dbReference type="NCBI Taxonomy" id="698760"/>
    <lineage>
        <taxon>Bacteria</taxon>
        <taxon>Bacillati</taxon>
        <taxon>Actinomycetota</taxon>
        <taxon>Actinomycetes</taxon>
        <taxon>Kitasatosporales</taxon>
        <taxon>Streptomycetaceae</taxon>
        <taxon>Streptomyces</taxon>
    </lineage>
</organism>
<evidence type="ECO:0000313" key="2">
    <source>
        <dbReference type="EMBL" id="ELP68071.1"/>
    </source>
</evidence>
<proteinExistence type="predicted"/>
<evidence type="ECO:0000256" key="1">
    <source>
        <dbReference type="SAM" id="MobiDB-lite"/>
    </source>
</evidence>
<protein>
    <submittedName>
        <fullName evidence="2">Uncharacterized protein</fullName>
    </submittedName>
</protein>
<name>L7FAJ6_STRT8</name>
<evidence type="ECO:0000313" key="3">
    <source>
        <dbReference type="Proteomes" id="UP000010931"/>
    </source>
</evidence>
<comment type="caution">
    <text evidence="2">The sequence shown here is derived from an EMBL/GenBank/DDBJ whole genome shotgun (WGS) entry which is preliminary data.</text>
</comment>
<feature type="non-terminal residue" evidence="2">
    <location>
        <position position="1"/>
    </location>
</feature>
<sequence length="44" mass="4880">TLPRAPFKGRGELREHLARARGKRRRTPQSAPAAVTSAHRHAPL</sequence>
<keyword evidence="3" id="KW-1185">Reference proteome</keyword>
<gene>
    <name evidence="2" type="ORF">STRTUCAR8_09339</name>
</gene>
<reference evidence="2 3" key="1">
    <citation type="journal article" date="2011" name="Plasmid">
        <title>Streptomyces turgidiscabies Car8 contains a modular pathogenicity island that shares virulence genes with other actinobacterial plant pathogens.</title>
        <authorList>
            <person name="Huguet-Tapia J.C."/>
            <person name="Badger J.H."/>
            <person name="Loria R."/>
            <person name="Pettis G.S."/>
        </authorList>
    </citation>
    <scope>NUCLEOTIDE SEQUENCE [LARGE SCALE GENOMIC DNA]</scope>
    <source>
        <strain evidence="2 3">Car8</strain>
    </source>
</reference>
<dbReference type="Proteomes" id="UP000010931">
    <property type="component" value="Unassembled WGS sequence"/>
</dbReference>
<dbReference type="EMBL" id="AEJB01000237">
    <property type="protein sequence ID" value="ELP68071.1"/>
    <property type="molecule type" value="Genomic_DNA"/>
</dbReference>
<dbReference type="AlphaFoldDB" id="L7FAJ6"/>